<feature type="compositionally biased region" description="Acidic residues" evidence="1">
    <location>
        <begin position="626"/>
        <end position="636"/>
    </location>
</feature>
<feature type="compositionally biased region" description="Gly residues" evidence="1">
    <location>
        <begin position="671"/>
        <end position="687"/>
    </location>
</feature>
<evidence type="ECO:0000256" key="1">
    <source>
        <dbReference type="SAM" id="MobiDB-lite"/>
    </source>
</evidence>
<evidence type="ECO:0000313" key="2">
    <source>
        <dbReference type="EMBL" id="TKR76832.1"/>
    </source>
</evidence>
<dbReference type="OrthoDB" id="5824609at2759"/>
<feature type="compositionally biased region" description="Basic and acidic residues" evidence="1">
    <location>
        <begin position="596"/>
        <end position="615"/>
    </location>
</feature>
<gene>
    <name evidence="2" type="ORF">L596_017912</name>
</gene>
<dbReference type="AlphaFoldDB" id="A0A4U5N3V8"/>
<proteinExistence type="predicted"/>
<feature type="region of interest" description="Disordered" evidence="1">
    <location>
        <begin position="439"/>
        <end position="485"/>
    </location>
</feature>
<feature type="compositionally biased region" description="Basic residues" evidence="1">
    <location>
        <begin position="726"/>
        <end position="747"/>
    </location>
</feature>
<reference evidence="2 3" key="1">
    <citation type="journal article" date="2015" name="Genome Biol.">
        <title>Comparative genomics of Steinernema reveals deeply conserved gene regulatory networks.</title>
        <authorList>
            <person name="Dillman A.R."/>
            <person name="Macchietto M."/>
            <person name="Porter C.F."/>
            <person name="Rogers A."/>
            <person name="Williams B."/>
            <person name="Antoshechkin I."/>
            <person name="Lee M.M."/>
            <person name="Goodwin Z."/>
            <person name="Lu X."/>
            <person name="Lewis E.E."/>
            <person name="Goodrich-Blair H."/>
            <person name="Stock S.P."/>
            <person name="Adams B.J."/>
            <person name="Sternberg P.W."/>
            <person name="Mortazavi A."/>
        </authorList>
    </citation>
    <scope>NUCLEOTIDE SEQUENCE [LARGE SCALE GENOMIC DNA]</scope>
    <source>
        <strain evidence="2 3">ALL</strain>
    </source>
</reference>
<accession>A0A4U5N3V8</accession>
<feature type="compositionally biased region" description="Acidic residues" evidence="1">
    <location>
        <begin position="439"/>
        <end position="448"/>
    </location>
</feature>
<dbReference type="EMBL" id="AZBU02000005">
    <property type="protein sequence ID" value="TKR76832.1"/>
    <property type="molecule type" value="Genomic_DNA"/>
</dbReference>
<reference evidence="2 3" key="2">
    <citation type="journal article" date="2019" name="G3 (Bethesda)">
        <title>Hybrid Assembly of the Genome of the Entomopathogenic Nematode Steinernema carpocapsae Identifies the X-Chromosome.</title>
        <authorList>
            <person name="Serra L."/>
            <person name="Macchietto M."/>
            <person name="Macias-Munoz A."/>
            <person name="McGill C.J."/>
            <person name="Rodriguez I.M."/>
            <person name="Rodriguez B."/>
            <person name="Murad R."/>
            <person name="Mortazavi A."/>
        </authorList>
    </citation>
    <scope>NUCLEOTIDE SEQUENCE [LARGE SCALE GENOMIC DNA]</scope>
    <source>
        <strain evidence="2 3">ALL</strain>
    </source>
</reference>
<organism evidence="2 3">
    <name type="scientific">Steinernema carpocapsae</name>
    <name type="common">Entomopathogenic nematode</name>
    <dbReference type="NCBI Taxonomy" id="34508"/>
    <lineage>
        <taxon>Eukaryota</taxon>
        <taxon>Metazoa</taxon>
        <taxon>Ecdysozoa</taxon>
        <taxon>Nematoda</taxon>
        <taxon>Chromadorea</taxon>
        <taxon>Rhabditida</taxon>
        <taxon>Tylenchina</taxon>
        <taxon>Panagrolaimomorpha</taxon>
        <taxon>Strongyloidoidea</taxon>
        <taxon>Steinernematidae</taxon>
        <taxon>Steinernema</taxon>
    </lineage>
</organism>
<name>A0A4U5N3V8_STECR</name>
<dbReference type="Proteomes" id="UP000298663">
    <property type="component" value="Unassembled WGS sequence"/>
</dbReference>
<feature type="region of interest" description="Disordered" evidence="1">
    <location>
        <begin position="581"/>
        <end position="747"/>
    </location>
</feature>
<dbReference type="STRING" id="34508.A0A4U5N3V8"/>
<feature type="compositionally biased region" description="Acidic residues" evidence="1">
    <location>
        <begin position="581"/>
        <end position="595"/>
    </location>
</feature>
<evidence type="ECO:0000313" key="3">
    <source>
        <dbReference type="Proteomes" id="UP000298663"/>
    </source>
</evidence>
<keyword evidence="3" id="KW-1185">Reference proteome</keyword>
<protein>
    <recommendedName>
        <fullName evidence="4">CUE domain-containing protein</fullName>
    </recommendedName>
</protein>
<sequence length="747" mass="83829">MQSAVDLHELRGFEAEEVQAWLENCITIDALLRKVATSHGREFWEHVSENKLILTLMDSVLSIFPRDYEPEETQKYFGMRDDVKKIMINMMSSVSQILMKIATNKDKVDLLYGKQMITASQVLKMAPIVDAKNADGIVNKLLKASKNLNNAFEQYCAKLMEDLMTIDEQFGKVLEDDKDEYSPRECVFVARLLGVGVDLFASLVAAFDSSKSARQAIVRSHFIQGIPSFIESTHHWLEDNTLQSFAQPKGICRIDRLKSKRKLLAKLGVETFQRIYEDSDTTGEERFRILEQAVFMGQFLVHLNEVMPVLDAVDDLIMNRICGKELKTLVADCLANAKSENAENLRSEEMENEVSNGKAKKEAKGYLPRTLREFSDVRKVEIFSMVSDIQGMLPQISKDAIIECMYHFKFDNEQTLNGLLDTDSLPGRLRKFVTQGIWEESDDEEEDADRPSSSRALFSMAPVKSTKPIPKPELSKEEKRLEEKKKTVDKAVDQLLSGKIQTANLGQTRDAMKLQAIKNLLLKRKEGNMGEAPAVRGDDGSLLVPMNIGKKKEARFMTTEEERKSLKAKFASFAYVMSSEEDAYDDDEWSDEDEEKAAIEEKKPVEPRPIKEVQRLNEYLPPPPDFTDEDEEEAEPEPPKPVNTKPTSSKASSKEASKPQTARSVHPASRGGRGGRGGGRGAGTTGKRGGKKATAKKLEGEGEASGGAQVKPRKDGYTGGKGRMMKERRKGQSKQRGADRKRRGGMF</sequence>
<feature type="compositionally biased region" description="Basic and acidic residues" evidence="1">
    <location>
        <begin position="473"/>
        <end position="485"/>
    </location>
</feature>
<evidence type="ECO:0008006" key="4">
    <source>
        <dbReference type="Google" id="ProtNLM"/>
    </source>
</evidence>
<comment type="caution">
    <text evidence="2">The sequence shown here is derived from an EMBL/GenBank/DDBJ whole genome shotgun (WGS) entry which is preliminary data.</text>
</comment>